<name>A0A0V0QGI5_PSEPJ</name>
<feature type="compositionally biased region" description="Low complexity" evidence="1">
    <location>
        <begin position="47"/>
        <end position="72"/>
    </location>
</feature>
<feature type="region of interest" description="Disordered" evidence="1">
    <location>
        <begin position="46"/>
        <end position="72"/>
    </location>
</feature>
<sequence>MSFKDGVLSEQQDQFNKQLDIRYVDKNNSQIVNINKNIFKNDQPQIQTSQQNKGIQKQQNQQQSQEQNKQQDQQFSSISQIFQMGKIKQNRKISQKEQQQQYNFEIIQQGEQQQQNQYINNNNNFTGISYSSFNKQNFLQEESLEYKSFLIGGLLSQETLDKIIKLLKKVQKSK</sequence>
<reference evidence="2 3" key="1">
    <citation type="journal article" date="2015" name="Sci. Rep.">
        <title>Genome of the facultative scuticociliatosis pathogen Pseudocohnilembus persalinus provides insight into its virulence through horizontal gene transfer.</title>
        <authorList>
            <person name="Xiong J."/>
            <person name="Wang G."/>
            <person name="Cheng J."/>
            <person name="Tian M."/>
            <person name="Pan X."/>
            <person name="Warren A."/>
            <person name="Jiang C."/>
            <person name="Yuan D."/>
            <person name="Miao W."/>
        </authorList>
    </citation>
    <scope>NUCLEOTIDE SEQUENCE [LARGE SCALE GENOMIC DNA]</scope>
    <source>
        <strain evidence="2">36N120E</strain>
    </source>
</reference>
<protein>
    <submittedName>
        <fullName evidence="2">Uncharacterized protein</fullName>
    </submittedName>
</protein>
<dbReference type="Proteomes" id="UP000054937">
    <property type="component" value="Unassembled WGS sequence"/>
</dbReference>
<evidence type="ECO:0000313" key="2">
    <source>
        <dbReference type="EMBL" id="KRX01310.1"/>
    </source>
</evidence>
<comment type="caution">
    <text evidence="2">The sequence shown here is derived from an EMBL/GenBank/DDBJ whole genome shotgun (WGS) entry which is preliminary data.</text>
</comment>
<dbReference type="EMBL" id="LDAU01000171">
    <property type="protein sequence ID" value="KRX01310.1"/>
    <property type="molecule type" value="Genomic_DNA"/>
</dbReference>
<evidence type="ECO:0000313" key="3">
    <source>
        <dbReference type="Proteomes" id="UP000054937"/>
    </source>
</evidence>
<dbReference type="InParanoid" id="A0A0V0QGI5"/>
<gene>
    <name evidence="2" type="ORF">PPERSA_11757</name>
</gene>
<proteinExistence type="predicted"/>
<keyword evidence="3" id="KW-1185">Reference proteome</keyword>
<dbReference type="AlphaFoldDB" id="A0A0V0QGI5"/>
<evidence type="ECO:0000256" key="1">
    <source>
        <dbReference type="SAM" id="MobiDB-lite"/>
    </source>
</evidence>
<accession>A0A0V0QGI5</accession>
<organism evidence="2 3">
    <name type="scientific">Pseudocohnilembus persalinus</name>
    <name type="common">Ciliate</name>
    <dbReference type="NCBI Taxonomy" id="266149"/>
    <lineage>
        <taxon>Eukaryota</taxon>
        <taxon>Sar</taxon>
        <taxon>Alveolata</taxon>
        <taxon>Ciliophora</taxon>
        <taxon>Intramacronucleata</taxon>
        <taxon>Oligohymenophorea</taxon>
        <taxon>Scuticociliatia</taxon>
        <taxon>Philasterida</taxon>
        <taxon>Pseudocohnilembidae</taxon>
        <taxon>Pseudocohnilembus</taxon>
    </lineage>
</organism>